<reference evidence="1 2" key="1">
    <citation type="submission" date="2020-07" db="EMBL/GenBank/DDBJ databases">
        <authorList>
            <person name="Li M."/>
        </authorList>
    </citation>
    <scope>NUCLEOTIDE SEQUENCE [LARGE SCALE GENOMIC DNA]</scope>
    <source>
        <strain evidence="1 2">DSM 23284</strain>
    </source>
</reference>
<comment type="caution">
    <text evidence="1">The sequence shown here is derived from an EMBL/GenBank/DDBJ whole genome shotgun (WGS) entry which is preliminary data.</text>
</comment>
<proteinExistence type="predicted"/>
<evidence type="ECO:0000313" key="2">
    <source>
        <dbReference type="Proteomes" id="UP000559404"/>
    </source>
</evidence>
<dbReference type="AlphaFoldDB" id="A0A838XUU6"/>
<evidence type="ECO:0000313" key="1">
    <source>
        <dbReference type="EMBL" id="MBA4613497.1"/>
    </source>
</evidence>
<accession>A0A838XUU6</accession>
<reference evidence="1 2" key="2">
    <citation type="submission" date="2020-08" db="EMBL/GenBank/DDBJ databases">
        <title>Stappia taiwanensis sp. nov., isolated from a coastal thermal spring.</title>
        <authorList>
            <person name="Kampfer P."/>
        </authorList>
    </citation>
    <scope>NUCLEOTIDE SEQUENCE [LARGE SCALE GENOMIC DNA]</scope>
    <source>
        <strain evidence="1 2">DSM 23284</strain>
    </source>
</reference>
<dbReference type="EMBL" id="JACEON010000020">
    <property type="protein sequence ID" value="MBA4613497.1"/>
    <property type="molecule type" value="Genomic_DNA"/>
</dbReference>
<gene>
    <name evidence="1" type="ORF">H1W37_17700</name>
</gene>
<dbReference type="InterPro" id="IPR011231">
    <property type="entry name" value="Phage_VT1-Sakai_H0018"/>
</dbReference>
<dbReference type="Pfam" id="PF09956">
    <property type="entry name" value="Phage_cement_2"/>
    <property type="match status" value="1"/>
</dbReference>
<sequence length="111" mass="11216">MKNFVQQGKFVTVTAPAGGISAGDGVLVDHLFGVATTTATEGEQLEIATDGVFDLDKDAGASLTAGAPIYWDDTAKVVTITATANLRIGTALEAAALADATGRILITGHAI</sequence>
<keyword evidence="2" id="KW-1185">Reference proteome</keyword>
<dbReference type="RefSeq" id="WP_181761697.1">
    <property type="nucleotide sequence ID" value="NZ_BMCR01000004.1"/>
</dbReference>
<name>A0A838XUU6_9HYPH</name>
<dbReference type="PIRSF" id="PIRSF030771">
    <property type="entry name" value="UCP030771"/>
    <property type="match status" value="1"/>
</dbReference>
<protein>
    <submittedName>
        <fullName evidence="1">DUF2190 family protein</fullName>
    </submittedName>
</protein>
<dbReference type="Proteomes" id="UP000559404">
    <property type="component" value="Unassembled WGS sequence"/>
</dbReference>
<organism evidence="1 2">
    <name type="scientific">Stappia taiwanensis</name>
    <dbReference type="NCBI Taxonomy" id="992267"/>
    <lineage>
        <taxon>Bacteria</taxon>
        <taxon>Pseudomonadati</taxon>
        <taxon>Pseudomonadota</taxon>
        <taxon>Alphaproteobacteria</taxon>
        <taxon>Hyphomicrobiales</taxon>
        <taxon>Stappiaceae</taxon>
        <taxon>Stappia</taxon>
    </lineage>
</organism>